<gene>
    <name evidence="1" type="ORF">GCM10009744_64360</name>
</gene>
<keyword evidence="2" id="KW-1185">Reference proteome</keyword>
<evidence type="ECO:0008006" key="3">
    <source>
        <dbReference type="Google" id="ProtNLM"/>
    </source>
</evidence>
<organism evidence="1 2">
    <name type="scientific">Kribbella alba</name>
    <dbReference type="NCBI Taxonomy" id="190197"/>
    <lineage>
        <taxon>Bacteria</taxon>
        <taxon>Bacillati</taxon>
        <taxon>Actinomycetota</taxon>
        <taxon>Actinomycetes</taxon>
        <taxon>Propionibacteriales</taxon>
        <taxon>Kribbellaceae</taxon>
        <taxon>Kribbella</taxon>
    </lineage>
</organism>
<dbReference type="Pfam" id="PF09957">
    <property type="entry name" value="VapB_antitoxin"/>
    <property type="match status" value="1"/>
</dbReference>
<proteinExistence type="predicted"/>
<sequence>MTKTLIDIDDTLLAKAAEALGTTTKKDTVNAALARVARIAATEDLIAFARAGGFDDLLDPEVMKGAWRH</sequence>
<name>A0ABN2FXT9_9ACTN</name>
<dbReference type="RefSeq" id="WP_344116711.1">
    <property type="nucleotide sequence ID" value="NZ_BAAANE010000017.1"/>
</dbReference>
<dbReference type="Proteomes" id="UP001501319">
    <property type="component" value="Unassembled WGS sequence"/>
</dbReference>
<protein>
    <recommendedName>
        <fullName evidence="3">Type II toxin-antitoxin system VapB family antitoxin</fullName>
    </recommendedName>
</protein>
<dbReference type="EMBL" id="BAAANE010000017">
    <property type="protein sequence ID" value="GAA1661751.1"/>
    <property type="molecule type" value="Genomic_DNA"/>
</dbReference>
<evidence type="ECO:0000313" key="1">
    <source>
        <dbReference type="EMBL" id="GAA1661751.1"/>
    </source>
</evidence>
<evidence type="ECO:0000313" key="2">
    <source>
        <dbReference type="Proteomes" id="UP001501319"/>
    </source>
</evidence>
<reference evidence="1 2" key="1">
    <citation type="journal article" date="2019" name="Int. J. Syst. Evol. Microbiol.">
        <title>The Global Catalogue of Microorganisms (GCM) 10K type strain sequencing project: providing services to taxonomists for standard genome sequencing and annotation.</title>
        <authorList>
            <consortium name="The Broad Institute Genomics Platform"/>
            <consortium name="The Broad Institute Genome Sequencing Center for Infectious Disease"/>
            <person name="Wu L."/>
            <person name="Ma J."/>
        </authorList>
    </citation>
    <scope>NUCLEOTIDE SEQUENCE [LARGE SCALE GENOMIC DNA]</scope>
    <source>
        <strain evidence="1 2">JCM 14306</strain>
    </source>
</reference>
<comment type="caution">
    <text evidence="1">The sequence shown here is derived from an EMBL/GenBank/DDBJ whole genome shotgun (WGS) entry which is preliminary data.</text>
</comment>
<accession>A0ABN2FXT9</accession>
<dbReference type="InterPro" id="IPR019239">
    <property type="entry name" value="VapB_antitoxin"/>
</dbReference>